<keyword evidence="3" id="KW-1185">Reference proteome</keyword>
<name>A0A1B2M3H6_9GAMM</name>
<evidence type="ECO:0000313" key="2">
    <source>
        <dbReference type="EMBL" id="AOA59755.1"/>
    </source>
</evidence>
<evidence type="ECO:0000259" key="1">
    <source>
        <dbReference type="Pfam" id="PF00117"/>
    </source>
</evidence>
<dbReference type="InterPro" id="IPR044992">
    <property type="entry name" value="ChyE-like"/>
</dbReference>
<dbReference type="EMBL" id="CP016895">
    <property type="protein sequence ID" value="AOA59755.1"/>
    <property type="molecule type" value="Genomic_DNA"/>
</dbReference>
<keyword evidence="2" id="KW-0315">Glutamine amidotransferase</keyword>
<reference evidence="2 3" key="1">
    <citation type="submission" date="2016-08" db="EMBL/GenBank/DDBJ databases">
        <authorList>
            <person name="Seilhamer J.J."/>
        </authorList>
    </citation>
    <scope>NUCLEOTIDE SEQUENCE [LARGE SCALE GENOMIC DNA]</scope>
    <source>
        <strain evidence="2 3">BRTC-1</strain>
    </source>
</reference>
<dbReference type="PANTHER" id="PTHR42695:SF5">
    <property type="entry name" value="GLUTAMINE AMIDOTRANSFERASE YLR126C-RELATED"/>
    <property type="match status" value="1"/>
</dbReference>
<feature type="domain" description="Glutamine amidotransferase" evidence="1">
    <location>
        <begin position="19"/>
        <end position="181"/>
    </location>
</feature>
<dbReference type="InterPro" id="IPR029062">
    <property type="entry name" value="Class_I_gatase-like"/>
</dbReference>
<dbReference type="Gene3D" id="3.40.50.880">
    <property type="match status" value="1"/>
</dbReference>
<proteinExistence type="predicted"/>
<keyword evidence="2" id="KW-0808">Transferase</keyword>
<sequence length="238" mass="26458">MKKVYAIQTLAFEDLGSFAATLMELGYEIHYLQLGVDALQPALASTHPVILLGGPISVYDQVNYPYVSDLIAALQSRLRANLPTLGICLGAQFIAAALGAKVYAGHVKEIGWSRLSINNQGFNSPLRYLDDVAVLHWHGDTFDIPTAAKRLAGSIYYPNQAFAVGLNILALQFHVELDLKQIESWLIGHHHELHNAQIDILTLRQDSLRYGKALQDQAQRLLRDWIGNLIPVPTQRIE</sequence>
<evidence type="ECO:0000313" key="3">
    <source>
        <dbReference type="Proteomes" id="UP000093391"/>
    </source>
</evidence>
<dbReference type="CDD" id="cd01741">
    <property type="entry name" value="GATase1_1"/>
    <property type="match status" value="1"/>
</dbReference>
<dbReference type="PANTHER" id="PTHR42695">
    <property type="entry name" value="GLUTAMINE AMIDOTRANSFERASE YLR126C-RELATED"/>
    <property type="match status" value="1"/>
</dbReference>
<dbReference type="KEGG" id="ala:BFG52_16300"/>
<organism evidence="2 3">
    <name type="scientific">Acinetobacter larvae</name>
    <dbReference type="NCBI Taxonomy" id="1789224"/>
    <lineage>
        <taxon>Bacteria</taxon>
        <taxon>Pseudomonadati</taxon>
        <taxon>Pseudomonadota</taxon>
        <taxon>Gammaproteobacteria</taxon>
        <taxon>Moraxellales</taxon>
        <taxon>Moraxellaceae</taxon>
        <taxon>Acinetobacter</taxon>
    </lineage>
</organism>
<gene>
    <name evidence="2" type="ORF">BFG52_16300</name>
</gene>
<dbReference type="AlphaFoldDB" id="A0A1B2M3H6"/>
<dbReference type="STRING" id="1789224.BFG52_16300"/>
<dbReference type="GO" id="GO:0016740">
    <property type="term" value="F:transferase activity"/>
    <property type="evidence" value="ECO:0007669"/>
    <property type="project" value="UniProtKB-KW"/>
</dbReference>
<dbReference type="RefSeq" id="WP_067558777.1">
    <property type="nucleotide sequence ID" value="NZ_CP016895.1"/>
</dbReference>
<dbReference type="GO" id="GO:0005829">
    <property type="term" value="C:cytosol"/>
    <property type="evidence" value="ECO:0007669"/>
    <property type="project" value="TreeGrafter"/>
</dbReference>
<protein>
    <submittedName>
        <fullName evidence="2">Glutamine amidotransferase</fullName>
    </submittedName>
</protein>
<accession>A0A1B2M3H6</accession>
<dbReference type="NCBIfam" id="NF005458">
    <property type="entry name" value="PRK07053.1"/>
    <property type="match status" value="1"/>
</dbReference>
<dbReference type="OrthoDB" id="9813383at2"/>
<dbReference type="SUPFAM" id="SSF52317">
    <property type="entry name" value="Class I glutamine amidotransferase-like"/>
    <property type="match status" value="1"/>
</dbReference>
<dbReference type="Proteomes" id="UP000093391">
    <property type="component" value="Chromosome"/>
</dbReference>
<dbReference type="PROSITE" id="PS51273">
    <property type="entry name" value="GATASE_TYPE_1"/>
    <property type="match status" value="1"/>
</dbReference>
<dbReference type="InterPro" id="IPR017926">
    <property type="entry name" value="GATASE"/>
</dbReference>
<dbReference type="Pfam" id="PF00117">
    <property type="entry name" value="GATase"/>
    <property type="match status" value="1"/>
</dbReference>